<evidence type="ECO:0000313" key="1">
    <source>
        <dbReference type="EMBL" id="KAI5315717.1"/>
    </source>
</evidence>
<gene>
    <name evidence="1" type="ORF">L3X38_044893</name>
</gene>
<keyword evidence="2" id="KW-1185">Reference proteome</keyword>
<evidence type="ECO:0000313" key="2">
    <source>
        <dbReference type="Proteomes" id="UP001054821"/>
    </source>
</evidence>
<organism evidence="1 2">
    <name type="scientific">Prunus dulcis</name>
    <name type="common">Almond</name>
    <name type="synonym">Amygdalus dulcis</name>
    <dbReference type="NCBI Taxonomy" id="3755"/>
    <lineage>
        <taxon>Eukaryota</taxon>
        <taxon>Viridiplantae</taxon>
        <taxon>Streptophyta</taxon>
        <taxon>Embryophyta</taxon>
        <taxon>Tracheophyta</taxon>
        <taxon>Spermatophyta</taxon>
        <taxon>Magnoliopsida</taxon>
        <taxon>eudicotyledons</taxon>
        <taxon>Gunneridae</taxon>
        <taxon>Pentapetalae</taxon>
        <taxon>rosids</taxon>
        <taxon>fabids</taxon>
        <taxon>Rosales</taxon>
        <taxon>Rosaceae</taxon>
        <taxon>Amygdaloideae</taxon>
        <taxon>Amygdaleae</taxon>
        <taxon>Prunus</taxon>
    </lineage>
</organism>
<dbReference type="Proteomes" id="UP001054821">
    <property type="component" value="Chromosome 8"/>
</dbReference>
<comment type="caution">
    <text evidence="1">The sequence shown here is derived from an EMBL/GenBank/DDBJ whole genome shotgun (WGS) entry which is preliminary data.</text>
</comment>
<name>A0AAD4V176_PRUDU</name>
<dbReference type="EMBL" id="JAJFAZ020000008">
    <property type="protein sequence ID" value="KAI5315717.1"/>
    <property type="molecule type" value="Genomic_DNA"/>
</dbReference>
<sequence>MIPHLPSAPLHHSACDFFTSPNDSAFAFSTLTSFGAYDAFTTKVTNGTSSRITTSASIQQLPKLTAVAPNITTSAPKLTAITPSLRHQLPVPANSSSNAYCSSNTALSNGTHG</sequence>
<proteinExistence type="predicted"/>
<accession>A0AAD4V176</accession>
<dbReference type="AlphaFoldDB" id="A0AAD4V176"/>
<protein>
    <submittedName>
        <fullName evidence="1">Uncharacterized protein</fullName>
    </submittedName>
</protein>
<reference evidence="1 2" key="1">
    <citation type="journal article" date="2022" name="G3 (Bethesda)">
        <title>Whole-genome sequence and methylome profiling of the almond [Prunus dulcis (Mill.) D.A. Webb] cultivar 'Nonpareil'.</title>
        <authorList>
            <person name="D'Amico-Willman K.M."/>
            <person name="Ouma W.Z."/>
            <person name="Meulia T."/>
            <person name="Sideli G.M."/>
            <person name="Gradziel T.M."/>
            <person name="Fresnedo-Ramirez J."/>
        </authorList>
    </citation>
    <scope>NUCLEOTIDE SEQUENCE [LARGE SCALE GENOMIC DNA]</scope>
    <source>
        <strain evidence="1">Clone GOH B32 T37-40</strain>
    </source>
</reference>